<dbReference type="RefSeq" id="WP_123745833.1">
    <property type="nucleotide sequence ID" value="NZ_RJKM01000001.1"/>
</dbReference>
<comment type="caution">
    <text evidence="2">The sequence shown here is derived from an EMBL/GenBank/DDBJ whole genome shotgun (WGS) entry which is preliminary data.</text>
</comment>
<dbReference type="Proteomes" id="UP000268727">
    <property type="component" value="Unassembled WGS sequence"/>
</dbReference>
<evidence type="ECO:0000313" key="3">
    <source>
        <dbReference type="Proteomes" id="UP000268727"/>
    </source>
</evidence>
<evidence type="ECO:0000256" key="1">
    <source>
        <dbReference type="SAM" id="MobiDB-lite"/>
    </source>
</evidence>
<dbReference type="EMBL" id="RJKM01000001">
    <property type="protein sequence ID" value="ROP40549.1"/>
    <property type="molecule type" value="Genomic_DNA"/>
</dbReference>
<protein>
    <submittedName>
        <fullName evidence="2">Uncharacterized protein</fullName>
    </submittedName>
</protein>
<dbReference type="AlphaFoldDB" id="A0A3N1HDH0"/>
<keyword evidence="3" id="KW-1185">Reference proteome</keyword>
<name>A0A3N1HDH0_9PSEU</name>
<reference evidence="2 3" key="1">
    <citation type="submission" date="2018-11" db="EMBL/GenBank/DDBJ databases">
        <title>Sequencing the genomes of 1000 actinobacteria strains.</title>
        <authorList>
            <person name="Klenk H.-P."/>
        </authorList>
    </citation>
    <scope>NUCLEOTIDE SEQUENCE [LARGE SCALE GENOMIC DNA]</scope>
    <source>
        <strain evidence="2 3">DSM 44231</strain>
    </source>
</reference>
<accession>A0A3N1HDH0</accession>
<evidence type="ECO:0000313" key="2">
    <source>
        <dbReference type="EMBL" id="ROP40549.1"/>
    </source>
</evidence>
<gene>
    <name evidence="2" type="ORF">EDD40_5961</name>
</gene>
<feature type="region of interest" description="Disordered" evidence="1">
    <location>
        <begin position="55"/>
        <end position="75"/>
    </location>
</feature>
<sequence length="75" mass="7854">MQPWIWAVLFCAAALTIGYAVDRRARGKRAGLVRPADTKGRSKADPVVQARIDHPGSAGIAQRQQDGAGGAGTVI</sequence>
<proteinExistence type="predicted"/>
<dbReference type="OrthoDB" id="3697304at2"/>
<organism evidence="2 3">
    <name type="scientific">Saccharothrix texasensis</name>
    <dbReference type="NCBI Taxonomy" id="103734"/>
    <lineage>
        <taxon>Bacteria</taxon>
        <taxon>Bacillati</taxon>
        <taxon>Actinomycetota</taxon>
        <taxon>Actinomycetes</taxon>
        <taxon>Pseudonocardiales</taxon>
        <taxon>Pseudonocardiaceae</taxon>
        <taxon>Saccharothrix</taxon>
    </lineage>
</organism>